<dbReference type="PROSITE" id="PS50987">
    <property type="entry name" value="HTH_ARSR_2"/>
    <property type="match status" value="1"/>
</dbReference>
<dbReference type="CDD" id="cd00090">
    <property type="entry name" value="HTH_ARSR"/>
    <property type="match status" value="1"/>
</dbReference>
<keyword evidence="2" id="KW-0238">DNA-binding</keyword>
<dbReference type="InterPro" id="IPR000835">
    <property type="entry name" value="HTH_MarR-typ"/>
</dbReference>
<evidence type="ECO:0000256" key="2">
    <source>
        <dbReference type="ARBA" id="ARBA00023125"/>
    </source>
</evidence>
<keyword evidence="1" id="KW-0805">Transcription regulation</keyword>
<dbReference type="GO" id="GO:0003677">
    <property type="term" value="F:DNA binding"/>
    <property type="evidence" value="ECO:0007669"/>
    <property type="project" value="UniProtKB-KW"/>
</dbReference>
<keyword evidence="3" id="KW-0804">Transcription</keyword>
<dbReference type="SMART" id="SM00418">
    <property type="entry name" value="HTH_ARSR"/>
    <property type="match status" value="1"/>
</dbReference>
<dbReference type="SUPFAM" id="SSF46785">
    <property type="entry name" value="Winged helix' DNA-binding domain"/>
    <property type="match status" value="1"/>
</dbReference>
<dbReference type="InterPro" id="IPR051081">
    <property type="entry name" value="HTH_MetalResp_TranReg"/>
</dbReference>
<gene>
    <name evidence="5" type="primary">sdpR_2</name>
    <name evidence="5" type="ORF">Mterra_03308</name>
</gene>
<dbReference type="GO" id="GO:0003700">
    <property type="term" value="F:DNA-binding transcription factor activity"/>
    <property type="evidence" value="ECO:0007669"/>
    <property type="project" value="InterPro"/>
</dbReference>
<dbReference type="PANTHER" id="PTHR33154:SF33">
    <property type="entry name" value="TRANSCRIPTIONAL REPRESSOR SDPR"/>
    <property type="match status" value="1"/>
</dbReference>
<evidence type="ECO:0000313" key="5">
    <source>
        <dbReference type="EMBL" id="RIH81223.1"/>
    </source>
</evidence>
<organism evidence="5 6">
    <name type="scientific">Calidithermus terrae</name>
    <dbReference type="NCBI Taxonomy" id="1408545"/>
    <lineage>
        <taxon>Bacteria</taxon>
        <taxon>Thermotogati</taxon>
        <taxon>Deinococcota</taxon>
        <taxon>Deinococci</taxon>
        <taxon>Thermales</taxon>
        <taxon>Thermaceae</taxon>
        <taxon>Calidithermus</taxon>
    </lineage>
</organism>
<dbReference type="Pfam" id="PF01022">
    <property type="entry name" value="HTH_5"/>
    <property type="match status" value="1"/>
</dbReference>
<dbReference type="PRINTS" id="PR00778">
    <property type="entry name" value="HTHARSR"/>
</dbReference>
<dbReference type="RefSeq" id="WP_119316228.1">
    <property type="nucleotide sequence ID" value="NZ_QXDL01000193.1"/>
</dbReference>
<feature type="domain" description="HTH arsR-type" evidence="4">
    <location>
        <begin position="262"/>
        <end position="358"/>
    </location>
</feature>
<evidence type="ECO:0000256" key="1">
    <source>
        <dbReference type="ARBA" id="ARBA00023015"/>
    </source>
</evidence>
<dbReference type="EMBL" id="QXDL01000193">
    <property type="protein sequence ID" value="RIH81223.1"/>
    <property type="molecule type" value="Genomic_DNA"/>
</dbReference>
<dbReference type="Proteomes" id="UP000265715">
    <property type="component" value="Unassembled WGS sequence"/>
</dbReference>
<dbReference type="AlphaFoldDB" id="A0A399ECJ0"/>
<evidence type="ECO:0000313" key="6">
    <source>
        <dbReference type="Proteomes" id="UP000265715"/>
    </source>
</evidence>
<evidence type="ECO:0000259" key="4">
    <source>
        <dbReference type="PROSITE" id="PS50987"/>
    </source>
</evidence>
<dbReference type="Gene3D" id="1.10.10.10">
    <property type="entry name" value="Winged helix-like DNA-binding domain superfamily/Winged helix DNA-binding domain"/>
    <property type="match status" value="1"/>
</dbReference>
<dbReference type="InterPro" id="IPR001845">
    <property type="entry name" value="HTH_ArsR_DNA-bd_dom"/>
</dbReference>
<dbReference type="NCBIfam" id="NF033788">
    <property type="entry name" value="HTH_metalloreg"/>
    <property type="match status" value="1"/>
</dbReference>
<evidence type="ECO:0000256" key="3">
    <source>
        <dbReference type="ARBA" id="ARBA00023163"/>
    </source>
</evidence>
<dbReference type="OrthoDB" id="9799175at2"/>
<dbReference type="InterPro" id="IPR011991">
    <property type="entry name" value="ArsR-like_HTH"/>
</dbReference>
<dbReference type="InterPro" id="IPR036388">
    <property type="entry name" value="WH-like_DNA-bd_sf"/>
</dbReference>
<protein>
    <submittedName>
        <fullName evidence="5">Transcriptional repressor SdpR</fullName>
    </submittedName>
</protein>
<accession>A0A399ECJ0</accession>
<comment type="caution">
    <text evidence="5">The sequence shown here is derived from an EMBL/GenBank/DDBJ whole genome shotgun (WGS) entry which is preliminary data.</text>
</comment>
<dbReference type="SMART" id="SM00347">
    <property type="entry name" value="HTH_MARR"/>
    <property type="match status" value="1"/>
</dbReference>
<keyword evidence="6" id="KW-1185">Reference proteome</keyword>
<proteinExistence type="predicted"/>
<sequence length="358" mass="40581">MDSPEILTFSTPKVETPSVEAVPSPTLELAYAYYVLNRPDSQQKRLEMPWLGLLYEQHPELVERVRSFWPEAERDHVGFDLFWLVADLGYARDPSPQRLLDDLARLPARFVKHLEAQRRKVLAECAGDEARQKKESRKFQGPLDRFSRLKQGKEARRYAQMLSDLWAVLEPLWLGEGLEEARRASELFQAKYHESADVLEALPPHHFVQFEAGAEEIRASQRQGSLVVVPLYFALGGGFNFDMADTHYIGYGIQSERFYEELSAQVEATAAHMKALADPTRLMLLTLIARYESFAMTVSDLAKQLGVSQPTASGHLKQLKEAGLVSFEKHGNKTLHKVNSAALEATLEGLRRLLLHPK</sequence>
<reference evidence="5 6" key="1">
    <citation type="submission" date="2018-08" db="EMBL/GenBank/DDBJ databases">
        <title>Meiothermus terrae DSM 26712 genome sequencing project.</title>
        <authorList>
            <person name="Da Costa M.S."/>
            <person name="Albuquerque L."/>
            <person name="Raposo P."/>
            <person name="Froufe H.J.C."/>
            <person name="Barroso C.S."/>
            <person name="Egas C."/>
        </authorList>
    </citation>
    <scope>NUCLEOTIDE SEQUENCE [LARGE SCALE GENOMIC DNA]</scope>
    <source>
        <strain evidence="5 6">DSM 26712</strain>
    </source>
</reference>
<name>A0A399ECJ0_9DEIN</name>
<dbReference type="InterPro" id="IPR036390">
    <property type="entry name" value="WH_DNA-bd_sf"/>
</dbReference>
<dbReference type="PANTHER" id="PTHR33154">
    <property type="entry name" value="TRANSCRIPTIONAL REGULATOR, ARSR FAMILY"/>
    <property type="match status" value="1"/>
</dbReference>